<dbReference type="EMBL" id="VZRB01000008">
    <property type="protein sequence ID" value="KAB1146798.1"/>
    <property type="molecule type" value="Genomic_DNA"/>
</dbReference>
<dbReference type="Proteomes" id="UP000442707">
    <property type="component" value="Unassembled WGS sequence"/>
</dbReference>
<proteinExistence type="predicted"/>
<reference evidence="1 2" key="1">
    <citation type="submission" date="2019-09" db="EMBL/GenBank/DDBJ databases">
        <title>Screening of Novel Bioactive Compounds from Soil-Associated.</title>
        <authorList>
            <person name="Zhao S."/>
        </authorList>
    </citation>
    <scope>NUCLEOTIDE SEQUENCE [LARGE SCALE GENOMIC DNA]</scope>
    <source>
        <strain evidence="1 2">HIT-DPA4</strain>
    </source>
</reference>
<name>A0A6H9V272_9ACTN</name>
<sequence>MRPLEYRDFLVDVLQRTPGVQGAKAVEGGKYPFALAVSAGGRDLRWQVIGQLADGAKHEPATPAVESGPPAYTEAPLGAAPDAWLAGVIGAAEPADTERIDVWSAREGEQDPGVTVHFHNGERAFVRKI</sequence>
<accession>A0A6H9V272</accession>
<comment type="caution">
    <text evidence="1">The sequence shown here is derived from an EMBL/GenBank/DDBJ whole genome shotgun (WGS) entry which is preliminary data.</text>
</comment>
<evidence type="ECO:0000313" key="1">
    <source>
        <dbReference type="EMBL" id="KAB1146798.1"/>
    </source>
</evidence>
<organism evidence="1 2">
    <name type="scientific">Streptomyces luteolifulvus</name>
    <dbReference type="NCBI Taxonomy" id="2615112"/>
    <lineage>
        <taxon>Bacteria</taxon>
        <taxon>Bacillati</taxon>
        <taxon>Actinomycetota</taxon>
        <taxon>Actinomycetes</taxon>
        <taxon>Kitasatosporales</taxon>
        <taxon>Streptomycetaceae</taxon>
        <taxon>Streptomyces</taxon>
    </lineage>
</organism>
<dbReference type="AlphaFoldDB" id="A0A6H9V272"/>
<dbReference type="RefSeq" id="WP_150948505.1">
    <property type="nucleotide sequence ID" value="NZ_VZRB01000008.1"/>
</dbReference>
<keyword evidence="2" id="KW-1185">Reference proteome</keyword>
<protein>
    <submittedName>
        <fullName evidence="1">Uncharacterized protein</fullName>
    </submittedName>
</protein>
<gene>
    <name evidence="1" type="ORF">F7R91_14555</name>
</gene>
<evidence type="ECO:0000313" key="2">
    <source>
        <dbReference type="Proteomes" id="UP000442707"/>
    </source>
</evidence>